<comment type="caution">
    <text evidence="1">The sequence shown here is derived from an EMBL/GenBank/DDBJ whole genome shotgun (WGS) entry which is preliminary data.</text>
</comment>
<name>A0A9N9PVC1_9HELO</name>
<keyword evidence="2" id="KW-1185">Reference proteome</keyword>
<evidence type="ECO:0000313" key="2">
    <source>
        <dbReference type="Proteomes" id="UP000696280"/>
    </source>
</evidence>
<dbReference type="Proteomes" id="UP000696280">
    <property type="component" value="Unassembled WGS sequence"/>
</dbReference>
<evidence type="ECO:0000313" key="1">
    <source>
        <dbReference type="EMBL" id="CAG8957110.1"/>
    </source>
</evidence>
<protein>
    <submittedName>
        <fullName evidence="1">Uncharacterized protein</fullName>
    </submittedName>
</protein>
<dbReference type="AlphaFoldDB" id="A0A9N9PVC1"/>
<reference evidence="1" key="1">
    <citation type="submission" date="2021-07" db="EMBL/GenBank/DDBJ databases">
        <authorList>
            <person name="Durling M."/>
        </authorList>
    </citation>
    <scope>NUCLEOTIDE SEQUENCE</scope>
</reference>
<accession>A0A9N9PVC1</accession>
<dbReference type="EMBL" id="CAJVRL010000077">
    <property type="protein sequence ID" value="CAG8957110.1"/>
    <property type="molecule type" value="Genomic_DNA"/>
</dbReference>
<proteinExistence type="predicted"/>
<organism evidence="1 2">
    <name type="scientific">Hymenoscyphus fraxineus</name>
    <dbReference type="NCBI Taxonomy" id="746836"/>
    <lineage>
        <taxon>Eukaryota</taxon>
        <taxon>Fungi</taxon>
        <taxon>Dikarya</taxon>
        <taxon>Ascomycota</taxon>
        <taxon>Pezizomycotina</taxon>
        <taxon>Leotiomycetes</taxon>
        <taxon>Helotiales</taxon>
        <taxon>Helotiaceae</taxon>
        <taxon>Hymenoscyphus</taxon>
    </lineage>
</organism>
<sequence length="131" mass="14636">MYRPTYEVRTAFGKEGYFARTTVAADGITPTGHPQCDHRFDSANNRKSSFYETYRSGPRPKAPPPIDGTLIMKVNKICAAADRKIASRVESLTEDSEGNVLAMRVGVNIGRTFNRTTKFCSIRNVFQVLVQ</sequence>
<gene>
    <name evidence="1" type="ORF">HYFRA_00009311</name>
</gene>